<evidence type="ECO:0000256" key="1">
    <source>
        <dbReference type="ARBA" id="ARBA00001933"/>
    </source>
</evidence>
<dbReference type="CDD" id="cd01560">
    <property type="entry name" value="Thr-synth_2"/>
    <property type="match status" value="1"/>
</dbReference>
<dbReference type="Proteomes" id="UP000623172">
    <property type="component" value="Unassembled WGS sequence"/>
</dbReference>
<dbReference type="InterPro" id="IPR001926">
    <property type="entry name" value="TrpB-like_PALP"/>
</dbReference>
<evidence type="ECO:0000259" key="7">
    <source>
        <dbReference type="Pfam" id="PF14821"/>
    </source>
</evidence>
<accession>A0A926D2U9</accession>
<dbReference type="EMBL" id="JACRSR010000001">
    <property type="protein sequence ID" value="MBC8531385.1"/>
    <property type="molecule type" value="Genomic_DNA"/>
</dbReference>
<evidence type="ECO:0000256" key="4">
    <source>
        <dbReference type="NCBIfam" id="TIGR00260"/>
    </source>
</evidence>
<evidence type="ECO:0000313" key="9">
    <source>
        <dbReference type="Proteomes" id="UP000623172"/>
    </source>
</evidence>
<dbReference type="InterPro" id="IPR004450">
    <property type="entry name" value="Thr_synthase-like"/>
</dbReference>
<dbReference type="GO" id="GO:0004795">
    <property type="term" value="F:threonine synthase activity"/>
    <property type="evidence" value="ECO:0007669"/>
    <property type="project" value="UniProtKB-UniRule"/>
</dbReference>
<reference evidence="8" key="1">
    <citation type="submission" date="2020-08" db="EMBL/GenBank/DDBJ databases">
        <title>Genome public.</title>
        <authorList>
            <person name="Liu C."/>
            <person name="Sun Q."/>
        </authorList>
    </citation>
    <scope>NUCLEOTIDE SEQUENCE</scope>
    <source>
        <strain evidence="8">NSJ-53</strain>
    </source>
</reference>
<comment type="similarity">
    <text evidence="2">Belongs to the threonine synthase family.</text>
</comment>
<proteinExistence type="inferred from homology"/>
<dbReference type="RefSeq" id="WP_249315931.1">
    <property type="nucleotide sequence ID" value="NZ_JACRSR010000001.1"/>
</dbReference>
<gene>
    <name evidence="8" type="ORF">H8696_05925</name>
</gene>
<feature type="domain" description="Threonine synthase N-terminal" evidence="7">
    <location>
        <begin position="4"/>
        <end position="79"/>
    </location>
</feature>
<dbReference type="InterPro" id="IPR036052">
    <property type="entry name" value="TrpB-like_PALP_sf"/>
</dbReference>
<dbReference type="Pfam" id="PF00291">
    <property type="entry name" value="PALP"/>
    <property type="match status" value="1"/>
</dbReference>
<evidence type="ECO:0000256" key="3">
    <source>
        <dbReference type="ARBA" id="ARBA00022898"/>
    </source>
</evidence>
<dbReference type="InterPro" id="IPR037158">
    <property type="entry name" value="Thr_synth_N_sf"/>
</dbReference>
<keyword evidence="3 5" id="KW-0663">Pyridoxal phosphate</keyword>
<feature type="domain" description="Tryptophan synthase beta chain-like PALP" evidence="6">
    <location>
        <begin position="100"/>
        <end position="342"/>
    </location>
</feature>
<dbReference type="GO" id="GO:0009088">
    <property type="term" value="P:threonine biosynthetic process"/>
    <property type="evidence" value="ECO:0007669"/>
    <property type="project" value="UniProtKB-UniRule"/>
</dbReference>
<dbReference type="Pfam" id="PF14821">
    <property type="entry name" value="Thr_synth_N"/>
    <property type="match status" value="1"/>
</dbReference>
<dbReference type="SUPFAM" id="SSF53686">
    <property type="entry name" value="Tryptophan synthase beta subunit-like PLP-dependent enzymes"/>
    <property type="match status" value="1"/>
</dbReference>
<dbReference type="InterPro" id="IPR029144">
    <property type="entry name" value="Thr_synth_N"/>
</dbReference>
<feature type="modified residue" description="N6-(pyridoxal phosphate)lysine" evidence="5">
    <location>
        <position position="112"/>
    </location>
</feature>
<keyword evidence="9" id="KW-1185">Reference proteome</keyword>
<evidence type="ECO:0000256" key="2">
    <source>
        <dbReference type="ARBA" id="ARBA00005517"/>
    </source>
</evidence>
<sequence>MKLTSTRDAAARVTPAAAILRGISPDGGLFVPTEFPAVSLKEMREMAGEDYRARAMRILSAFLTDYDEKTLKGYIEKAYGAQFDGDSPAPVSKLENGKYVLELWHGPTMAFKDMALQLLPHLLTGASKMLGSHQRSLILAATSGDTGKAAMAGFADVPDTAILVFYPHGGVSEAQRLQMVTQRGGNVSAMAVEGNFDDTQTGVKNIFGDKDMTDWLHERGWRFTSANSINFGRLVPQVVYYFSAYADLVQKDEIRCGDPVNFVVPTGNFGNILAGYYAKRMGLPMNRLVCASNSNNVLSEFFADGHYNSHREFHKTLSPSMDILISSNLERLLFEVCGRDGETVKAWMDQLKQKGSYAVPGTVQNHIRENFWAAWADDGMTSEAIGDAFKQYHYLMDPHTAVGYRVYQDYRDITGDDTATVLVSTASPFKFCKDVAHALGERGERSDLEWAKWLTEKSGLVPPESFSELYELPVRHKGVCEKEAMEEAVQNFVASL</sequence>
<evidence type="ECO:0000256" key="5">
    <source>
        <dbReference type="PIRSR" id="PIRSR604450-51"/>
    </source>
</evidence>
<protein>
    <recommendedName>
        <fullName evidence="4">Threonine synthase</fullName>
        <ecNumber evidence="4">4.2.3.1</ecNumber>
    </recommendedName>
</protein>
<keyword evidence="8" id="KW-0456">Lyase</keyword>
<dbReference type="PANTHER" id="PTHR43515">
    <property type="entry name" value="THREONINE SYNTHASE-LIKE 1"/>
    <property type="match status" value="1"/>
</dbReference>
<dbReference type="GO" id="GO:0005737">
    <property type="term" value="C:cytoplasm"/>
    <property type="evidence" value="ECO:0007669"/>
    <property type="project" value="TreeGrafter"/>
</dbReference>
<dbReference type="EC" id="4.2.3.1" evidence="4"/>
<dbReference type="Gene3D" id="3.40.50.1100">
    <property type="match status" value="2"/>
</dbReference>
<organism evidence="8 9">
    <name type="scientific">Gehongia tenuis</name>
    <dbReference type="NCBI Taxonomy" id="2763655"/>
    <lineage>
        <taxon>Bacteria</taxon>
        <taxon>Bacillati</taxon>
        <taxon>Bacillota</taxon>
        <taxon>Clostridia</taxon>
        <taxon>Christensenellales</taxon>
        <taxon>Christensenellaceae</taxon>
        <taxon>Gehongia</taxon>
    </lineage>
</organism>
<dbReference type="Pfam" id="PF24857">
    <property type="entry name" value="THR4_C"/>
    <property type="match status" value="1"/>
</dbReference>
<comment type="caution">
    <text evidence="8">The sequence shown here is derived from an EMBL/GenBank/DDBJ whole genome shotgun (WGS) entry which is preliminary data.</text>
</comment>
<dbReference type="PANTHER" id="PTHR43515:SF1">
    <property type="entry name" value="THREONINE SYNTHASE-LIKE 1"/>
    <property type="match status" value="1"/>
</dbReference>
<name>A0A926D2U9_9FIRM</name>
<dbReference type="AlphaFoldDB" id="A0A926D2U9"/>
<dbReference type="NCBIfam" id="TIGR00260">
    <property type="entry name" value="thrC"/>
    <property type="match status" value="1"/>
</dbReference>
<evidence type="ECO:0000259" key="6">
    <source>
        <dbReference type="Pfam" id="PF00291"/>
    </source>
</evidence>
<dbReference type="Gene3D" id="3.90.1380.10">
    <property type="entry name" value="Threonine synthase, N-terminal domain"/>
    <property type="match status" value="1"/>
</dbReference>
<comment type="cofactor">
    <cofactor evidence="1 5">
        <name>pyridoxal 5'-phosphate</name>
        <dbReference type="ChEBI" id="CHEBI:597326"/>
    </cofactor>
</comment>
<evidence type="ECO:0000313" key="8">
    <source>
        <dbReference type="EMBL" id="MBC8531385.1"/>
    </source>
</evidence>